<accession>A0A9X0WIB1</accession>
<comment type="caution">
    <text evidence="5">The sequence shown here is derived from an EMBL/GenBank/DDBJ whole genome shotgun (WGS) entry which is preliminary data.</text>
</comment>
<name>A0A9X0WIB1_9GAMM</name>
<evidence type="ECO:0000313" key="6">
    <source>
        <dbReference type="Proteomes" id="UP001138802"/>
    </source>
</evidence>
<dbReference type="AlphaFoldDB" id="A0A9X0WIB1"/>
<dbReference type="Proteomes" id="UP001138802">
    <property type="component" value="Unassembled WGS sequence"/>
</dbReference>
<evidence type="ECO:0000256" key="2">
    <source>
        <dbReference type="ARBA" id="ARBA00012737"/>
    </source>
</evidence>
<keyword evidence="6" id="KW-1185">Reference proteome</keyword>
<organism evidence="5 6">
    <name type="scientific">Thiocapsa imhoffii</name>
    <dbReference type="NCBI Taxonomy" id="382777"/>
    <lineage>
        <taxon>Bacteria</taxon>
        <taxon>Pseudomonadati</taxon>
        <taxon>Pseudomonadota</taxon>
        <taxon>Gammaproteobacteria</taxon>
        <taxon>Chromatiales</taxon>
        <taxon>Chromatiaceae</taxon>
        <taxon>Thiocapsa</taxon>
    </lineage>
</organism>
<comment type="pathway">
    <text evidence="1">Amino-acid biosynthesis; L-asparagine biosynthesis; L-asparagine from L-aspartate (L-Gln route): step 1/1.</text>
</comment>
<protein>
    <recommendedName>
        <fullName evidence="2">asparagine synthase (glutamine-hydrolyzing)</fullName>
        <ecNumber evidence="2">6.3.5.4</ecNumber>
    </recommendedName>
</protein>
<feature type="domain" description="Asparagine synthetase" evidence="4">
    <location>
        <begin position="151"/>
        <end position="396"/>
    </location>
</feature>
<gene>
    <name evidence="5" type="ORF">CKO25_11595</name>
</gene>
<dbReference type="EC" id="6.3.5.4" evidence="2"/>
<dbReference type="InterPro" id="IPR029055">
    <property type="entry name" value="Ntn_hydrolases_N"/>
</dbReference>
<dbReference type="PANTHER" id="PTHR43284:SF1">
    <property type="entry name" value="ASPARAGINE SYNTHETASE"/>
    <property type="match status" value="1"/>
</dbReference>
<dbReference type="SUPFAM" id="SSF52402">
    <property type="entry name" value="Adenine nucleotide alpha hydrolases-like"/>
    <property type="match status" value="1"/>
</dbReference>
<sequence length="526" mass="58324">MALRTGDYMGRDNVSSAGMERDLVILGERLRERMLPFGWFERLSSDSVRFVTDHAGSVPLYYAQEHNQVLAGKTPLEVFQQMPQGTLDTVSVADFLLNGTVCYPYTLFKGIYVAPPGAVTDVTPLEVKSTTYYRPKEQESNEPLAYWGAQLRARVQQALLAGLEGKTNIKVLFSGGEDSRAIVSLLPKGLECELVTFADSYNREVRLASHAARALDRHISFIQRPHGFYRENVRSRVRAIGGGFDIRHTHVWGRLAEPLKDAGVVFGGYAADTLFKSAWMGNVEKNIKKIGPERLNPIGMGQPTGIKIASAQDWLDPGVSAAVDARRLAHHERIQEFRPKSAGNWHTLWPLGSQRVAYAHYLAIRLACPEVVEPFLAPQVYELAARMPDEFRVDRKAFRAAFASPMGKAGWLLTSSGRIPRLGGYVGHWVQLGTVISRALGDRATSVSARMRGRMPINQGAWSNEHDVYRDDLSEALSESQLEGVRVLMNGILTAEEANEFFKPCGGAVPDLVRNRVVQVAYLVGD</sequence>
<dbReference type="SUPFAM" id="SSF56235">
    <property type="entry name" value="N-terminal nucleophile aminohydrolases (Ntn hydrolases)"/>
    <property type="match status" value="1"/>
</dbReference>
<dbReference type="InterPro" id="IPR014729">
    <property type="entry name" value="Rossmann-like_a/b/a_fold"/>
</dbReference>
<reference evidence="5 6" key="1">
    <citation type="journal article" date="2020" name="Microorganisms">
        <title>Osmotic Adaptation and Compatible Solute Biosynthesis of Phototrophic Bacteria as Revealed from Genome Analyses.</title>
        <authorList>
            <person name="Imhoff J.F."/>
            <person name="Rahn T."/>
            <person name="Kunzel S."/>
            <person name="Keller A."/>
            <person name="Neulinger S.C."/>
        </authorList>
    </citation>
    <scope>NUCLEOTIDE SEQUENCE [LARGE SCALE GENOMIC DNA]</scope>
    <source>
        <strain evidence="5 6">DSM 21303</strain>
    </source>
</reference>
<comment type="catalytic activity">
    <reaction evidence="3">
        <text>L-aspartate + L-glutamine + ATP + H2O = L-asparagine + L-glutamate + AMP + diphosphate + H(+)</text>
        <dbReference type="Rhea" id="RHEA:12228"/>
        <dbReference type="ChEBI" id="CHEBI:15377"/>
        <dbReference type="ChEBI" id="CHEBI:15378"/>
        <dbReference type="ChEBI" id="CHEBI:29985"/>
        <dbReference type="ChEBI" id="CHEBI:29991"/>
        <dbReference type="ChEBI" id="CHEBI:30616"/>
        <dbReference type="ChEBI" id="CHEBI:33019"/>
        <dbReference type="ChEBI" id="CHEBI:58048"/>
        <dbReference type="ChEBI" id="CHEBI:58359"/>
        <dbReference type="ChEBI" id="CHEBI:456215"/>
        <dbReference type="EC" id="6.3.5.4"/>
    </reaction>
</comment>
<evidence type="ECO:0000256" key="1">
    <source>
        <dbReference type="ARBA" id="ARBA00005187"/>
    </source>
</evidence>
<dbReference type="InterPro" id="IPR051786">
    <property type="entry name" value="ASN_synthetase/amidase"/>
</dbReference>
<dbReference type="Gene3D" id="3.40.50.620">
    <property type="entry name" value="HUPs"/>
    <property type="match status" value="1"/>
</dbReference>
<dbReference type="GO" id="GO:0004066">
    <property type="term" value="F:asparagine synthase (glutamine-hydrolyzing) activity"/>
    <property type="evidence" value="ECO:0007669"/>
    <property type="project" value="UniProtKB-EC"/>
</dbReference>
<proteinExistence type="predicted"/>
<dbReference type="GO" id="GO:0006529">
    <property type="term" value="P:asparagine biosynthetic process"/>
    <property type="evidence" value="ECO:0007669"/>
    <property type="project" value="InterPro"/>
</dbReference>
<evidence type="ECO:0000313" key="5">
    <source>
        <dbReference type="EMBL" id="MBK1645271.1"/>
    </source>
</evidence>
<dbReference type="PANTHER" id="PTHR43284">
    <property type="entry name" value="ASPARAGINE SYNTHETASE (GLUTAMINE-HYDROLYZING)"/>
    <property type="match status" value="1"/>
</dbReference>
<evidence type="ECO:0000259" key="4">
    <source>
        <dbReference type="Pfam" id="PF00733"/>
    </source>
</evidence>
<evidence type="ECO:0000256" key="3">
    <source>
        <dbReference type="ARBA" id="ARBA00048741"/>
    </source>
</evidence>
<dbReference type="InterPro" id="IPR001962">
    <property type="entry name" value="Asn_synthase"/>
</dbReference>
<dbReference type="EMBL" id="NRSD01000011">
    <property type="protein sequence ID" value="MBK1645271.1"/>
    <property type="molecule type" value="Genomic_DNA"/>
</dbReference>
<dbReference type="Pfam" id="PF00733">
    <property type="entry name" value="Asn_synthase"/>
    <property type="match status" value="1"/>
</dbReference>